<evidence type="ECO:0000313" key="2">
    <source>
        <dbReference type="Proteomes" id="UP001062846"/>
    </source>
</evidence>
<protein>
    <submittedName>
        <fullName evidence="1">Uncharacterized protein</fullName>
    </submittedName>
</protein>
<proteinExistence type="predicted"/>
<keyword evidence="2" id="KW-1185">Reference proteome</keyword>
<comment type="caution">
    <text evidence="1">The sequence shown here is derived from an EMBL/GenBank/DDBJ whole genome shotgun (WGS) entry which is preliminary data.</text>
</comment>
<gene>
    <name evidence="1" type="ORF">RHMOL_Rhmol08G0179900</name>
</gene>
<organism evidence="1 2">
    <name type="scientific">Rhododendron molle</name>
    <name type="common">Chinese azalea</name>
    <name type="synonym">Azalea mollis</name>
    <dbReference type="NCBI Taxonomy" id="49168"/>
    <lineage>
        <taxon>Eukaryota</taxon>
        <taxon>Viridiplantae</taxon>
        <taxon>Streptophyta</taxon>
        <taxon>Embryophyta</taxon>
        <taxon>Tracheophyta</taxon>
        <taxon>Spermatophyta</taxon>
        <taxon>Magnoliopsida</taxon>
        <taxon>eudicotyledons</taxon>
        <taxon>Gunneridae</taxon>
        <taxon>Pentapetalae</taxon>
        <taxon>asterids</taxon>
        <taxon>Ericales</taxon>
        <taxon>Ericaceae</taxon>
        <taxon>Ericoideae</taxon>
        <taxon>Rhodoreae</taxon>
        <taxon>Rhododendron</taxon>
    </lineage>
</organism>
<dbReference type="EMBL" id="CM046395">
    <property type="protein sequence ID" value="KAI8542948.1"/>
    <property type="molecule type" value="Genomic_DNA"/>
</dbReference>
<name>A0ACC0MRM6_RHOML</name>
<accession>A0ACC0MRM6</accession>
<reference evidence="1" key="1">
    <citation type="submission" date="2022-02" db="EMBL/GenBank/DDBJ databases">
        <title>Plant Genome Project.</title>
        <authorList>
            <person name="Zhang R.-G."/>
        </authorList>
    </citation>
    <scope>NUCLEOTIDE SEQUENCE</scope>
    <source>
        <strain evidence="1">AT1</strain>
    </source>
</reference>
<evidence type="ECO:0000313" key="1">
    <source>
        <dbReference type="EMBL" id="KAI8542948.1"/>
    </source>
</evidence>
<dbReference type="Proteomes" id="UP001062846">
    <property type="component" value="Chromosome 8"/>
</dbReference>
<sequence>MTNKSVMKLRRPLGASDPWTRPSTSTSHSSGGSHPWTHGTLTACLDGGFVPGFEKPPDLFSPSPSKPVSGCAKSKGDLSSSRTPCPPLPGFGNDRGTPCR</sequence>